<evidence type="ECO:0000313" key="4">
    <source>
        <dbReference type="EMBL" id="PXF47586.1"/>
    </source>
</evidence>
<feature type="region of interest" description="Disordered" evidence="2">
    <location>
        <begin position="1"/>
        <end position="24"/>
    </location>
</feature>
<dbReference type="PANTHER" id="PTHR12175">
    <property type="entry name" value="AD039 HT014 THIOREDOXIN FAMILY TRP26"/>
    <property type="match status" value="1"/>
</dbReference>
<dbReference type="AlphaFoldDB" id="A0A2V3IZJ9"/>
<sequence length="212" mass="23824">MADGRHGHTCSHAHHDHDHDEDGGGEAWALFEQVNTEALICLNEADPDSLKHVLRPWYKRCDPSLPTLKSDADEQLLMCIPFVSPVKIKSICIIGAGGGVSPSHMKAYINDEVLDFSSVASKRPIQEWDLIENNIDGMVDYPTKYTRFQNVSKLWLFVDTNFGADLTEIMYIGLKGEYTKYKREAVNTVYESRPLKASEDVKNTSNMPSMGM</sequence>
<feature type="compositionally biased region" description="Basic and acidic residues" evidence="2">
    <location>
        <begin position="13"/>
        <end position="22"/>
    </location>
</feature>
<dbReference type="InterPro" id="IPR010400">
    <property type="entry name" value="PITH_dom"/>
</dbReference>
<dbReference type="OrthoDB" id="2635at2759"/>
<proteinExistence type="inferred from homology"/>
<comment type="caution">
    <text evidence="4">The sequence shown here is derived from an EMBL/GenBank/DDBJ whole genome shotgun (WGS) entry which is preliminary data.</text>
</comment>
<evidence type="ECO:0000256" key="1">
    <source>
        <dbReference type="ARBA" id="ARBA00025788"/>
    </source>
</evidence>
<protein>
    <submittedName>
        <fullName evidence="4">PITH domain-containing protein 1</fullName>
    </submittedName>
</protein>
<dbReference type="InterPro" id="IPR008979">
    <property type="entry name" value="Galactose-bd-like_sf"/>
</dbReference>
<evidence type="ECO:0000256" key="2">
    <source>
        <dbReference type="SAM" id="MobiDB-lite"/>
    </source>
</evidence>
<dbReference type="EMBL" id="NBIV01000023">
    <property type="protein sequence ID" value="PXF47586.1"/>
    <property type="molecule type" value="Genomic_DNA"/>
</dbReference>
<dbReference type="Pfam" id="PF06201">
    <property type="entry name" value="PITH"/>
    <property type="match status" value="1"/>
</dbReference>
<reference evidence="4 5" key="1">
    <citation type="journal article" date="2018" name="Mol. Biol. Evol.">
        <title>Analysis of the draft genome of the red seaweed Gracilariopsis chorda provides insights into genome size evolution in Rhodophyta.</title>
        <authorList>
            <person name="Lee J."/>
            <person name="Yang E.C."/>
            <person name="Graf L."/>
            <person name="Yang J.H."/>
            <person name="Qiu H."/>
            <person name="Zel Zion U."/>
            <person name="Chan C.X."/>
            <person name="Stephens T.G."/>
            <person name="Weber A.P.M."/>
            <person name="Boo G.H."/>
            <person name="Boo S.M."/>
            <person name="Kim K.M."/>
            <person name="Shin Y."/>
            <person name="Jung M."/>
            <person name="Lee S.J."/>
            <person name="Yim H.S."/>
            <person name="Lee J.H."/>
            <person name="Bhattacharya D."/>
            <person name="Yoon H.S."/>
        </authorList>
    </citation>
    <scope>NUCLEOTIDE SEQUENCE [LARGE SCALE GENOMIC DNA]</scope>
    <source>
        <strain evidence="4 5">SKKU-2015</strain>
        <tissue evidence="4">Whole body</tissue>
    </source>
</reference>
<gene>
    <name evidence="4" type="ORF">BWQ96_02730</name>
</gene>
<organism evidence="4 5">
    <name type="scientific">Gracilariopsis chorda</name>
    <dbReference type="NCBI Taxonomy" id="448386"/>
    <lineage>
        <taxon>Eukaryota</taxon>
        <taxon>Rhodophyta</taxon>
        <taxon>Florideophyceae</taxon>
        <taxon>Rhodymeniophycidae</taxon>
        <taxon>Gracilariales</taxon>
        <taxon>Gracilariaceae</taxon>
        <taxon>Gracilariopsis</taxon>
    </lineage>
</organism>
<comment type="similarity">
    <text evidence="1">Belongs to the PITHD1 family.</text>
</comment>
<dbReference type="GO" id="GO:0005737">
    <property type="term" value="C:cytoplasm"/>
    <property type="evidence" value="ECO:0007669"/>
    <property type="project" value="UniProtKB-ARBA"/>
</dbReference>
<evidence type="ECO:0000259" key="3">
    <source>
        <dbReference type="PROSITE" id="PS51532"/>
    </source>
</evidence>
<dbReference type="Proteomes" id="UP000247409">
    <property type="component" value="Unassembled WGS sequence"/>
</dbReference>
<dbReference type="SUPFAM" id="SSF49785">
    <property type="entry name" value="Galactose-binding domain-like"/>
    <property type="match status" value="1"/>
</dbReference>
<dbReference type="PANTHER" id="PTHR12175:SF1">
    <property type="entry name" value="PITH DOMAIN-CONTAINING PROTEIN 1"/>
    <property type="match status" value="1"/>
</dbReference>
<accession>A0A2V3IZJ9</accession>
<name>A0A2V3IZJ9_9FLOR</name>
<dbReference type="Gene3D" id="2.60.120.470">
    <property type="entry name" value="PITH domain"/>
    <property type="match status" value="1"/>
</dbReference>
<dbReference type="InterPro" id="IPR045099">
    <property type="entry name" value="PITH1-like"/>
</dbReference>
<keyword evidence="5" id="KW-1185">Reference proteome</keyword>
<dbReference type="PROSITE" id="PS51532">
    <property type="entry name" value="PITH"/>
    <property type="match status" value="1"/>
</dbReference>
<feature type="domain" description="PITH" evidence="3">
    <location>
        <begin position="19"/>
        <end position="194"/>
    </location>
</feature>
<evidence type="ECO:0000313" key="5">
    <source>
        <dbReference type="Proteomes" id="UP000247409"/>
    </source>
</evidence>
<dbReference type="InterPro" id="IPR037047">
    <property type="entry name" value="PITH_dom_sf"/>
</dbReference>